<proteinExistence type="predicted"/>
<gene>
    <name evidence="1" type="ORF">UFOPK1438_00544</name>
    <name evidence="2" type="ORF">UFOPK4035_00377</name>
</gene>
<protein>
    <submittedName>
        <fullName evidence="1">Unannotated protein</fullName>
    </submittedName>
</protein>
<evidence type="ECO:0000313" key="1">
    <source>
        <dbReference type="EMBL" id="CAB4542449.1"/>
    </source>
</evidence>
<reference evidence="1" key="1">
    <citation type="submission" date="2020-05" db="EMBL/GenBank/DDBJ databases">
        <authorList>
            <person name="Chiriac C."/>
            <person name="Salcher M."/>
            <person name="Ghai R."/>
            <person name="Kavagutti S V."/>
        </authorList>
    </citation>
    <scope>NUCLEOTIDE SEQUENCE</scope>
</reference>
<dbReference type="AlphaFoldDB" id="A0A6J6BW07"/>
<sequence>MTAIHNLRSAIILASGANISRIALDAYLSARRLTGELSAI</sequence>
<evidence type="ECO:0000313" key="2">
    <source>
        <dbReference type="EMBL" id="CAB4994251.1"/>
    </source>
</evidence>
<accession>A0A6J6BW07</accession>
<dbReference type="EMBL" id="CAFBOX010000042">
    <property type="protein sequence ID" value="CAB4994251.1"/>
    <property type="molecule type" value="Genomic_DNA"/>
</dbReference>
<name>A0A6J6BW07_9ZZZZ</name>
<dbReference type="EMBL" id="CAEZSM010000053">
    <property type="protein sequence ID" value="CAB4542449.1"/>
    <property type="molecule type" value="Genomic_DNA"/>
</dbReference>
<organism evidence="1">
    <name type="scientific">freshwater metagenome</name>
    <dbReference type="NCBI Taxonomy" id="449393"/>
    <lineage>
        <taxon>unclassified sequences</taxon>
        <taxon>metagenomes</taxon>
        <taxon>ecological metagenomes</taxon>
    </lineage>
</organism>